<dbReference type="Pfam" id="PF01925">
    <property type="entry name" value="TauE"/>
    <property type="match status" value="1"/>
</dbReference>
<feature type="transmembrane region" description="Helical" evidence="8">
    <location>
        <begin position="70"/>
        <end position="93"/>
    </location>
</feature>
<keyword evidence="7 8" id="KW-0472">Membrane</keyword>
<feature type="transmembrane region" description="Helical" evidence="8">
    <location>
        <begin position="180"/>
        <end position="197"/>
    </location>
</feature>
<comment type="similarity">
    <text evidence="2 8">Belongs to the 4-toluene sulfonate uptake permease (TSUP) (TC 2.A.102) family.</text>
</comment>
<keyword evidence="4 8" id="KW-1003">Cell membrane</keyword>
<feature type="transmembrane region" description="Helical" evidence="8">
    <location>
        <begin position="105"/>
        <end position="125"/>
    </location>
</feature>
<evidence type="ECO:0000256" key="7">
    <source>
        <dbReference type="ARBA" id="ARBA00023136"/>
    </source>
</evidence>
<dbReference type="RefSeq" id="WP_179772955.1">
    <property type="nucleotide sequence ID" value="NZ_JACCFK010000001.1"/>
</dbReference>
<comment type="subcellular location">
    <subcellularLocation>
        <location evidence="1 8">Cell membrane</location>
        <topology evidence="1 8">Multi-pass membrane protein</topology>
    </subcellularLocation>
</comment>
<evidence type="ECO:0000256" key="6">
    <source>
        <dbReference type="ARBA" id="ARBA00022989"/>
    </source>
</evidence>
<dbReference type="Proteomes" id="UP000549616">
    <property type="component" value="Unassembled WGS sequence"/>
</dbReference>
<keyword evidence="3" id="KW-0813">Transport</keyword>
<keyword evidence="6 8" id="KW-1133">Transmembrane helix</keyword>
<evidence type="ECO:0000256" key="1">
    <source>
        <dbReference type="ARBA" id="ARBA00004651"/>
    </source>
</evidence>
<evidence type="ECO:0000256" key="3">
    <source>
        <dbReference type="ARBA" id="ARBA00022448"/>
    </source>
</evidence>
<evidence type="ECO:0000256" key="5">
    <source>
        <dbReference type="ARBA" id="ARBA00022692"/>
    </source>
</evidence>
<name>A0A853B1P5_9PSEU</name>
<evidence type="ECO:0000313" key="9">
    <source>
        <dbReference type="EMBL" id="NYI88765.1"/>
    </source>
</evidence>
<feature type="transmembrane region" description="Helical" evidence="8">
    <location>
        <begin position="33"/>
        <end position="58"/>
    </location>
</feature>
<evidence type="ECO:0000256" key="2">
    <source>
        <dbReference type="ARBA" id="ARBA00009142"/>
    </source>
</evidence>
<dbReference type="AlphaFoldDB" id="A0A853B1P5"/>
<dbReference type="PANTHER" id="PTHR30269:SF0">
    <property type="entry name" value="MEMBRANE TRANSPORTER PROTEIN YFCA-RELATED"/>
    <property type="match status" value="1"/>
</dbReference>
<dbReference type="InterPro" id="IPR052017">
    <property type="entry name" value="TSUP"/>
</dbReference>
<evidence type="ECO:0000313" key="10">
    <source>
        <dbReference type="Proteomes" id="UP000549616"/>
    </source>
</evidence>
<feature type="transmembrane region" description="Helical" evidence="8">
    <location>
        <begin position="204"/>
        <end position="223"/>
    </location>
</feature>
<dbReference type="PANTHER" id="PTHR30269">
    <property type="entry name" value="TRANSMEMBRANE PROTEIN YFCA"/>
    <property type="match status" value="1"/>
</dbReference>
<feature type="transmembrane region" description="Helical" evidence="8">
    <location>
        <begin position="229"/>
        <end position="247"/>
    </location>
</feature>
<sequence>MPSVLPSSAVLLAAGAVAGAVGAAGGITSLVSYSALLAVGVPPLGANVANLVAAVACWPGSALTSRRELADVKCVLTPALTVASCGAAAGAALLLNTPPGTFSRVVPFLVAAASLVLLAQPWLTARLRSQRHRARALTLPLLGLVAIYAGYFGAGSGILLLAVLLVLIDDRLPAANAIKNMMLGVGATVSAVIFVVGGPVDWAVVLPLAAGLFVGSAFGPVIARRVPSTVVRWVVAALGIVLAAGLWRT</sequence>
<keyword evidence="5 8" id="KW-0812">Transmembrane</keyword>
<protein>
    <recommendedName>
        <fullName evidence="8">Probable membrane transporter protein</fullName>
    </recommendedName>
</protein>
<evidence type="ECO:0000256" key="8">
    <source>
        <dbReference type="RuleBase" id="RU363041"/>
    </source>
</evidence>
<evidence type="ECO:0000256" key="4">
    <source>
        <dbReference type="ARBA" id="ARBA00022475"/>
    </source>
</evidence>
<accession>A0A853B1P5</accession>
<dbReference type="GO" id="GO:0005886">
    <property type="term" value="C:plasma membrane"/>
    <property type="evidence" value="ECO:0007669"/>
    <property type="project" value="UniProtKB-SubCell"/>
</dbReference>
<reference evidence="9 10" key="1">
    <citation type="submission" date="2020-07" db="EMBL/GenBank/DDBJ databases">
        <title>Sequencing the genomes of 1000 actinobacteria strains.</title>
        <authorList>
            <person name="Klenk H.-P."/>
        </authorList>
    </citation>
    <scope>NUCLEOTIDE SEQUENCE [LARGE SCALE GENOMIC DNA]</scope>
    <source>
        <strain evidence="9 10">DSM 104006</strain>
    </source>
</reference>
<dbReference type="InterPro" id="IPR002781">
    <property type="entry name" value="TM_pro_TauE-like"/>
</dbReference>
<gene>
    <name evidence="9" type="ORF">HNR02_002088</name>
</gene>
<organism evidence="9 10">
    <name type="scientific">Amycolatopsis endophytica</name>
    <dbReference type="NCBI Taxonomy" id="860233"/>
    <lineage>
        <taxon>Bacteria</taxon>
        <taxon>Bacillati</taxon>
        <taxon>Actinomycetota</taxon>
        <taxon>Actinomycetes</taxon>
        <taxon>Pseudonocardiales</taxon>
        <taxon>Pseudonocardiaceae</taxon>
        <taxon>Amycolatopsis</taxon>
    </lineage>
</organism>
<proteinExistence type="inferred from homology"/>
<comment type="caution">
    <text evidence="9">The sequence shown here is derived from an EMBL/GenBank/DDBJ whole genome shotgun (WGS) entry which is preliminary data.</text>
</comment>
<keyword evidence="10" id="KW-1185">Reference proteome</keyword>
<feature type="transmembrane region" description="Helical" evidence="8">
    <location>
        <begin position="137"/>
        <end position="168"/>
    </location>
</feature>
<dbReference type="EMBL" id="JACCFK010000001">
    <property type="protein sequence ID" value="NYI88765.1"/>
    <property type="molecule type" value="Genomic_DNA"/>
</dbReference>